<evidence type="ECO:0000256" key="7">
    <source>
        <dbReference type="ARBA" id="ARBA00023157"/>
    </source>
</evidence>
<keyword evidence="9" id="KW-0325">Glycoprotein</keyword>
<dbReference type="FunFam" id="1.20.1070.10:FF:000130">
    <property type="entry name" value="Chemokine (C-C motif) receptor 2"/>
    <property type="match status" value="1"/>
</dbReference>
<dbReference type="InterPro" id="IPR017452">
    <property type="entry name" value="GPCR_Rhodpsn_7TM"/>
</dbReference>
<evidence type="ECO:0000256" key="5">
    <source>
        <dbReference type="ARBA" id="ARBA00023040"/>
    </source>
</evidence>
<dbReference type="InterPro" id="IPR000355">
    <property type="entry name" value="Chemokine_rcpt"/>
</dbReference>
<keyword evidence="3 12" id="KW-0812">Transmembrane</keyword>
<organism evidence="14 15">
    <name type="scientific">Daubentonia madagascariensis</name>
    <name type="common">Aye-aye</name>
    <name type="synonym">Sciurus madagascariensis</name>
    <dbReference type="NCBI Taxonomy" id="31869"/>
    <lineage>
        <taxon>Eukaryota</taxon>
        <taxon>Metazoa</taxon>
        <taxon>Chordata</taxon>
        <taxon>Craniata</taxon>
        <taxon>Vertebrata</taxon>
        <taxon>Euteleostomi</taxon>
        <taxon>Mammalia</taxon>
        <taxon>Eutheria</taxon>
        <taxon>Euarchontoglires</taxon>
        <taxon>Primates</taxon>
        <taxon>Strepsirrhini</taxon>
        <taxon>Chiromyiformes</taxon>
        <taxon>Daubentoniidae</taxon>
        <taxon>Daubentonia</taxon>
    </lineage>
</organism>
<dbReference type="EMBL" id="JBFSEQ010000001">
    <property type="protein sequence ID" value="KAL2803929.1"/>
    <property type="molecule type" value="Genomic_DNA"/>
</dbReference>
<comment type="subcellular location">
    <subcellularLocation>
        <location evidence="1">Cell membrane</location>
        <topology evidence="1">Multi-pass membrane protein</topology>
    </subcellularLocation>
</comment>
<dbReference type="GO" id="GO:0005886">
    <property type="term" value="C:plasma membrane"/>
    <property type="evidence" value="ECO:0007669"/>
    <property type="project" value="UniProtKB-SubCell"/>
</dbReference>
<dbReference type="PANTHER" id="PTHR10489">
    <property type="entry name" value="CELL ADHESION MOLECULE"/>
    <property type="match status" value="1"/>
</dbReference>
<feature type="domain" description="G-protein coupled receptors family 1 profile" evidence="13">
    <location>
        <begin position="67"/>
        <end position="319"/>
    </location>
</feature>
<dbReference type="Gene3D" id="1.20.1070.10">
    <property type="entry name" value="Rhodopsin 7-helix transmembrane proteins"/>
    <property type="match status" value="1"/>
</dbReference>
<dbReference type="PROSITE" id="PS50262">
    <property type="entry name" value="G_PROTEIN_RECEP_F1_2"/>
    <property type="match status" value="1"/>
</dbReference>
<feature type="transmembrane region" description="Helical" evidence="12">
    <location>
        <begin position="302"/>
        <end position="322"/>
    </location>
</feature>
<feature type="region of interest" description="Disordered" evidence="11">
    <location>
        <begin position="342"/>
        <end position="363"/>
    </location>
</feature>
<evidence type="ECO:0000256" key="9">
    <source>
        <dbReference type="ARBA" id="ARBA00023180"/>
    </source>
</evidence>
<keyword evidence="5" id="KW-0297">G-protein coupled receptor</keyword>
<keyword evidence="6 12" id="KW-0472">Membrane</keyword>
<evidence type="ECO:0000256" key="12">
    <source>
        <dbReference type="SAM" id="Phobius"/>
    </source>
</evidence>
<evidence type="ECO:0000256" key="8">
    <source>
        <dbReference type="ARBA" id="ARBA00023170"/>
    </source>
</evidence>
<dbReference type="Pfam" id="PF00001">
    <property type="entry name" value="7tm_1"/>
    <property type="match status" value="1"/>
</dbReference>
<proteinExistence type="predicted"/>
<feature type="transmembrane region" description="Helical" evidence="12">
    <location>
        <begin position="218"/>
        <end position="237"/>
    </location>
</feature>
<keyword evidence="8" id="KW-0675">Receptor</keyword>
<keyword evidence="15" id="KW-1185">Reference proteome</keyword>
<feature type="transmembrane region" description="Helical" evidence="12">
    <location>
        <begin position="258"/>
        <end position="282"/>
    </location>
</feature>
<dbReference type="PRINTS" id="PR00657">
    <property type="entry name" value="CCCHEMOKINER"/>
</dbReference>
<dbReference type="InterPro" id="IPR000276">
    <property type="entry name" value="GPCR_Rhodpsn"/>
</dbReference>
<feature type="compositionally biased region" description="Basic and acidic residues" evidence="11">
    <location>
        <begin position="354"/>
        <end position="363"/>
    </location>
</feature>
<evidence type="ECO:0000256" key="1">
    <source>
        <dbReference type="ARBA" id="ARBA00004651"/>
    </source>
</evidence>
<dbReference type="PANTHER" id="PTHR10489:SF655">
    <property type="entry name" value="C-C CHEMOKINE RECEPTOR-LIKE 2"/>
    <property type="match status" value="1"/>
</dbReference>
<name>A0ABD2F4M4_DAUMA</name>
<feature type="non-terminal residue" evidence="14">
    <location>
        <position position="1"/>
    </location>
</feature>
<dbReference type="PRINTS" id="PR00237">
    <property type="entry name" value="GPCRRHODOPSN"/>
</dbReference>
<dbReference type="AlphaFoldDB" id="A0ABD2F4M4"/>
<dbReference type="SUPFAM" id="SSF81321">
    <property type="entry name" value="Family A G protein-coupled receptor-like"/>
    <property type="match status" value="1"/>
</dbReference>
<keyword evidence="10" id="KW-0807">Transducer</keyword>
<feature type="compositionally biased region" description="Polar residues" evidence="11">
    <location>
        <begin position="342"/>
        <end position="351"/>
    </location>
</feature>
<feature type="transmembrane region" description="Helical" evidence="12">
    <location>
        <begin position="123"/>
        <end position="144"/>
    </location>
</feature>
<evidence type="ECO:0000313" key="15">
    <source>
        <dbReference type="Proteomes" id="UP001610411"/>
    </source>
</evidence>
<evidence type="ECO:0000256" key="4">
    <source>
        <dbReference type="ARBA" id="ARBA00022989"/>
    </source>
</evidence>
<reference evidence="14 15" key="1">
    <citation type="journal article" date="2024" name="G3 (Bethesda)">
        <title>A hybrid genome assembly of the endangered aye-aye (Daubentonia madagascariensis).</title>
        <authorList>
            <person name="Versoza C.J."/>
            <person name="Pfeifer S.P."/>
        </authorList>
    </citation>
    <scope>NUCLEOTIDE SEQUENCE [LARGE SCALE GENOMIC DNA]</scope>
    <source>
        <strain evidence="14">6821</strain>
    </source>
</reference>
<dbReference type="InterPro" id="IPR050119">
    <property type="entry name" value="CCR1-9-like"/>
</dbReference>
<sequence>RIYTNFLKGSLEMANYTSAPEEEYDVLIEGDLKDNEAEQCDRYDAQVLSAQLVPQICSLVFLAGLLGNIVVVLILVKYKGLKHVENIYFLNLAVSNLCFLLTLPFWAYTASHGGSLGDAMCKFLVGLCSAGLYGEALFNVLLTVQRYLVFLHVQRFSWATRTTPCGIITSVLAWVIVVILAILPECMFYKPQMEGQVYTCTFSRPPFLPMDETFQKHFLTLMMNILVLAFPLFILIFSYVQMRKTLRFRERKYDLFKLVFAIVVVFLLIWAPYNVAVFLSAFKEHFSLHDCKSNYDLDRSVQITKIIATTHCCVNPLLYVFLDKAFRKYLHRLFHLHNSTPLQPSEESAQGASRGEHVRSTQV</sequence>
<evidence type="ECO:0000256" key="6">
    <source>
        <dbReference type="ARBA" id="ARBA00023136"/>
    </source>
</evidence>
<evidence type="ECO:0000256" key="10">
    <source>
        <dbReference type="ARBA" id="ARBA00023224"/>
    </source>
</evidence>
<keyword evidence="7" id="KW-1015">Disulfide bond</keyword>
<gene>
    <name evidence="14" type="ORF">WCI35_000469</name>
</gene>
<comment type="caution">
    <text evidence="14">The sequence shown here is derived from an EMBL/GenBank/DDBJ whole genome shotgun (WGS) entry which is preliminary data.</text>
</comment>
<feature type="transmembrane region" description="Helical" evidence="12">
    <location>
        <begin position="52"/>
        <end position="76"/>
    </location>
</feature>
<dbReference type="CDD" id="cd15171">
    <property type="entry name" value="7tmA_CCRL2"/>
    <property type="match status" value="1"/>
</dbReference>
<dbReference type="GO" id="GO:0004950">
    <property type="term" value="F:chemokine receptor activity"/>
    <property type="evidence" value="ECO:0007669"/>
    <property type="project" value="UniProtKB-ARBA"/>
</dbReference>
<keyword evidence="4 12" id="KW-1133">Transmembrane helix</keyword>
<feature type="transmembrane region" description="Helical" evidence="12">
    <location>
        <begin position="88"/>
        <end position="108"/>
    </location>
</feature>
<evidence type="ECO:0000313" key="14">
    <source>
        <dbReference type="EMBL" id="KAL2803929.1"/>
    </source>
</evidence>
<keyword evidence="2" id="KW-1003">Cell membrane</keyword>
<evidence type="ECO:0000256" key="2">
    <source>
        <dbReference type="ARBA" id="ARBA00022475"/>
    </source>
</evidence>
<dbReference type="Proteomes" id="UP001610411">
    <property type="component" value="Unassembled WGS sequence"/>
</dbReference>
<feature type="transmembrane region" description="Helical" evidence="12">
    <location>
        <begin position="165"/>
        <end position="183"/>
    </location>
</feature>
<evidence type="ECO:0000256" key="3">
    <source>
        <dbReference type="ARBA" id="ARBA00022692"/>
    </source>
</evidence>
<accession>A0ABD2F4M4</accession>
<evidence type="ECO:0000256" key="11">
    <source>
        <dbReference type="SAM" id="MobiDB-lite"/>
    </source>
</evidence>
<evidence type="ECO:0000259" key="13">
    <source>
        <dbReference type="PROSITE" id="PS50262"/>
    </source>
</evidence>
<protein>
    <submittedName>
        <fullName evidence="14">C-C chemokine receptor-like 2 isoform 2</fullName>
    </submittedName>
</protein>